<name>A0ABS1M532_9NOCA</name>
<keyword evidence="3" id="KW-1185">Reference proteome</keyword>
<dbReference type="EMBL" id="JAERRJ010000002">
    <property type="protein sequence ID" value="MBL1074243.1"/>
    <property type="molecule type" value="Genomic_DNA"/>
</dbReference>
<comment type="caution">
    <text evidence="2">The sequence shown here is derived from an EMBL/GenBank/DDBJ whole genome shotgun (WGS) entry which is preliminary data.</text>
</comment>
<gene>
    <name evidence="2" type="ORF">JK358_07520</name>
</gene>
<protein>
    <submittedName>
        <fullName evidence="2">MCE family protein</fullName>
    </submittedName>
</protein>
<reference evidence="2 3" key="1">
    <citation type="submission" date="2021-01" db="EMBL/GenBank/DDBJ databases">
        <title>WGS of actinomycetes isolated from Thailand.</title>
        <authorList>
            <person name="Thawai C."/>
        </authorList>
    </citation>
    <scope>NUCLEOTIDE SEQUENCE [LARGE SCALE GENOMIC DNA]</scope>
    <source>
        <strain evidence="2 3">LPG 2</strain>
    </source>
</reference>
<dbReference type="PANTHER" id="PTHR33371">
    <property type="entry name" value="INTERMEMBRANE PHOSPHOLIPID TRANSPORT SYSTEM BINDING PROTEIN MLAD-RELATED"/>
    <property type="match status" value="1"/>
</dbReference>
<accession>A0ABS1M532</accession>
<evidence type="ECO:0000313" key="2">
    <source>
        <dbReference type="EMBL" id="MBL1074243.1"/>
    </source>
</evidence>
<dbReference type="RefSeq" id="WP_201945059.1">
    <property type="nucleotide sequence ID" value="NZ_JAERRJ010000002.1"/>
</dbReference>
<evidence type="ECO:0000259" key="1">
    <source>
        <dbReference type="Pfam" id="PF02470"/>
    </source>
</evidence>
<dbReference type="InterPro" id="IPR003399">
    <property type="entry name" value="Mce/MlaD"/>
</dbReference>
<dbReference type="Pfam" id="PF02470">
    <property type="entry name" value="MlaD"/>
    <property type="match status" value="1"/>
</dbReference>
<organism evidence="2 3">
    <name type="scientific">Nocardia acididurans</name>
    <dbReference type="NCBI Taxonomy" id="2802282"/>
    <lineage>
        <taxon>Bacteria</taxon>
        <taxon>Bacillati</taxon>
        <taxon>Actinomycetota</taxon>
        <taxon>Actinomycetes</taxon>
        <taxon>Mycobacteriales</taxon>
        <taxon>Nocardiaceae</taxon>
        <taxon>Nocardia</taxon>
    </lineage>
</organism>
<feature type="domain" description="Mce/MlaD" evidence="1">
    <location>
        <begin position="42"/>
        <end position="114"/>
    </location>
</feature>
<dbReference type="Proteomes" id="UP000602198">
    <property type="component" value="Unassembled WGS sequence"/>
</dbReference>
<sequence length="339" mass="36028">MNLSRRIALALGVVAVVLAVVATCSWTAFTGREPPDRIGIQLHTDQTGEGIVAGTSVRYDGVAVGKITAVEAVGQGRQLLTLDLDRSQTAGLTDTFTVDYAPENLFGISTVALRSSTGGMPLRDGQVIDLAGRTEDVTMGALLRTLTQAATEVLTPKLSELITQINTDLRAFTPMLQAVISVSRAIADTQRYPSSFLIAEYASFLEGFGEFTSATFKLSAALLDIEIFQTERERYNVSVGVIRNGVLLGAADLFNMLDKHLHGLIPALTPTVQAITGTLPDPARSHAELTELLQRLDRIFADTPDGPTVNVEVALRGMPGLAVPLLGQQAVTALTGGMP</sequence>
<proteinExistence type="predicted"/>
<dbReference type="InterPro" id="IPR052336">
    <property type="entry name" value="MlaD_Phospholipid_Transporter"/>
</dbReference>
<evidence type="ECO:0000313" key="3">
    <source>
        <dbReference type="Proteomes" id="UP000602198"/>
    </source>
</evidence>
<dbReference type="PANTHER" id="PTHR33371:SF4">
    <property type="entry name" value="INTERMEMBRANE PHOSPHOLIPID TRANSPORT SYSTEM BINDING PROTEIN MLAD"/>
    <property type="match status" value="1"/>
</dbReference>